<comment type="caution">
    <text evidence="6">The sequence shown here is derived from an EMBL/GenBank/DDBJ whole genome shotgun (WGS) entry which is preliminary data.</text>
</comment>
<dbReference type="OrthoDB" id="1898221at2759"/>
<evidence type="ECO:0000256" key="3">
    <source>
        <dbReference type="SAM" id="Phobius"/>
    </source>
</evidence>
<protein>
    <submittedName>
        <fullName evidence="6">AMP binding protein</fullName>
    </submittedName>
</protein>
<dbReference type="InterPro" id="IPR045851">
    <property type="entry name" value="AMP-bd_C_sf"/>
</dbReference>
<dbReference type="Gene3D" id="3.40.50.12780">
    <property type="entry name" value="N-terminal domain of ligase-like"/>
    <property type="match status" value="1"/>
</dbReference>
<keyword evidence="3" id="KW-0812">Transmembrane</keyword>
<gene>
    <name evidence="6" type="ORF">BDP27DRAFT_1216192</name>
</gene>
<keyword evidence="7" id="KW-1185">Reference proteome</keyword>
<dbReference type="AlphaFoldDB" id="A0A9P5UBK2"/>
<dbReference type="PANTHER" id="PTHR24096">
    <property type="entry name" value="LONG-CHAIN-FATTY-ACID--COA LIGASE"/>
    <property type="match status" value="1"/>
</dbReference>
<feature type="transmembrane region" description="Helical" evidence="3">
    <location>
        <begin position="263"/>
        <end position="284"/>
    </location>
</feature>
<organism evidence="6 7">
    <name type="scientific">Rhodocollybia butyracea</name>
    <dbReference type="NCBI Taxonomy" id="206335"/>
    <lineage>
        <taxon>Eukaryota</taxon>
        <taxon>Fungi</taxon>
        <taxon>Dikarya</taxon>
        <taxon>Basidiomycota</taxon>
        <taxon>Agaricomycotina</taxon>
        <taxon>Agaricomycetes</taxon>
        <taxon>Agaricomycetidae</taxon>
        <taxon>Agaricales</taxon>
        <taxon>Marasmiineae</taxon>
        <taxon>Omphalotaceae</taxon>
        <taxon>Rhodocollybia</taxon>
    </lineage>
</organism>
<dbReference type="Pfam" id="PF13193">
    <property type="entry name" value="AMP-binding_C"/>
    <property type="match status" value="1"/>
</dbReference>
<evidence type="ECO:0000313" key="7">
    <source>
        <dbReference type="Proteomes" id="UP000772434"/>
    </source>
</evidence>
<dbReference type="GO" id="GO:0016405">
    <property type="term" value="F:CoA-ligase activity"/>
    <property type="evidence" value="ECO:0007669"/>
    <property type="project" value="TreeGrafter"/>
</dbReference>
<dbReference type="InterPro" id="IPR000873">
    <property type="entry name" value="AMP-dep_synth/lig_dom"/>
</dbReference>
<keyword evidence="2" id="KW-0436">Ligase</keyword>
<dbReference type="PROSITE" id="PS00455">
    <property type="entry name" value="AMP_BINDING"/>
    <property type="match status" value="1"/>
</dbReference>
<name>A0A9P5UBK2_9AGAR</name>
<dbReference type="CDD" id="cd05911">
    <property type="entry name" value="Firefly_Luc_like"/>
    <property type="match status" value="1"/>
</dbReference>
<dbReference type="PANTHER" id="PTHR24096:SF149">
    <property type="entry name" value="AMP-BINDING DOMAIN-CONTAINING PROTEIN-RELATED"/>
    <property type="match status" value="1"/>
</dbReference>
<evidence type="ECO:0000259" key="4">
    <source>
        <dbReference type="Pfam" id="PF00501"/>
    </source>
</evidence>
<feature type="domain" description="AMP-dependent synthetase/ligase" evidence="4">
    <location>
        <begin position="83"/>
        <end position="440"/>
    </location>
</feature>
<dbReference type="InterPro" id="IPR025110">
    <property type="entry name" value="AMP-bd_C"/>
</dbReference>
<reference evidence="6" key="1">
    <citation type="submission" date="2020-11" db="EMBL/GenBank/DDBJ databases">
        <authorList>
            <consortium name="DOE Joint Genome Institute"/>
            <person name="Ahrendt S."/>
            <person name="Riley R."/>
            <person name="Andreopoulos W."/>
            <person name="Labutti K."/>
            <person name="Pangilinan J."/>
            <person name="Ruiz-Duenas F.J."/>
            <person name="Barrasa J.M."/>
            <person name="Sanchez-Garcia M."/>
            <person name="Camarero S."/>
            <person name="Miyauchi S."/>
            <person name="Serrano A."/>
            <person name="Linde D."/>
            <person name="Babiker R."/>
            <person name="Drula E."/>
            <person name="Ayuso-Fernandez I."/>
            <person name="Pacheco R."/>
            <person name="Padilla G."/>
            <person name="Ferreira P."/>
            <person name="Barriuso J."/>
            <person name="Kellner H."/>
            <person name="Castanera R."/>
            <person name="Alfaro M."/>
            <person name="Ramirez L."/>
            <person name="Pisabarro A.G."/>
            <person name="Kuo A."/>
            <person name="Tritt A."/>
            <person name="Lipzen A."/>
            <person name="He G."/>
            <person name="Yan M."/>
            <person name="Ng V."/>
            <person name="Cullen D."/>
            <person name="Martin F."/>
            <person name="Rosso M.-N."/>
            <person name="Henrissat B."/>
            <person name="Hibbett D."/>
            <person name="Martinez A.T."/>
            <person name="Grigoriev I.V."/>
        </authorList>
    </citation>
    <scope>NUCLEOTIDE SEQUENCE</scope>
    <source>
        <strain evidence="6">AH 40177</strain>
    </source>
</reference>
<keyword evidence="3" id="KW-0472">Membrane</keyword>
<sequence>MAIQPNSSFPPVPLHECSIFTRLLSNSTNDPNFVGNFQASAPVYVDAATEIALTRSALKTLALEFAWALTKVESVGGKKAPRLKRGDVLLIFSDNSLAYPVVMFGAFAAGLCCTLVNIAYTAGELAHQYNDSGAKTVLTTPKYFKVVQEMFNNVLGLKWDDWRSKVVIIPDDFGWVTKDGKSGNPVFNEASESLLRLDDMLGIGSISEEEKLNGSETAFMCYSSGTTGKPKGVETTHQNAVAILDMSFYLAALVPGVDSVLAILPFYHIYGAVFLVLFSVYRGIKCVIMPRFDPEQYCMNVEKFNITMAMVVPPVLVVLSRHPAVDKYDLSSLKWVYSGAAPLGAALQAQVYRLLSKRKPGSTIHVIQGYGLTESTGASHLMPLWFDKPKPGSVGVLLGNLQGRLVDPNHDGEDHLAKDVKEGEPGELWMRGPSIMKGYLNNPTANKNSITADGYFKTGDIAIRDEDGFYYIVNRKKELIKYKGFQVAPAELEGVLLTHPDIADVGVIGIEDIEEATELPRAYIVHANPSKVSTDENRQAFSKSVAKWLENKVARHKYLRGGVVLIDEIPKSASGKILHRHLRDLAKREQPSALKSKL</sequence>
<dbReference type="InterPro" id="IPR042099">
    <property type="entry name" value="ANL_N_sf"/>
</dbReference>
<feature type="domain" description="AMP-binding enzyme C-terminal" evidence="5">
    <location>
        <begin position="491"/>
        <end position="576"/>
    </location>
</feature>
<dbReference type="EMBL" id="JADNRY010000019">
    <property type="protein sequence ID" value="KAF9073171.1"/>
    <property type="molecule type" value="Genomic_DNA"/>
</dbReference>
<dbReference type="Proteomes" id="UP000772434">
    <property type="component" value="Unassembled WGS sequence"/>
</dbReference>
<evidence type="ECO:0000259" key="5">
    <source>
        <dbReference type="Pfam" id="PF13193"/>
    </source>
</evidence>
<evidence type="ECO:0000313" key="6">
    <source>
        <dbReference type="EMBL" id="KAF9073171.1"/>
    </source>
</evidence>
<dbReference type="SUPFAM" id="SSF56801">
    <property type="entry name" value="Acetyl-CoA synthetase-like"/>
    <property type="match status" value="1"/>
</dbReference>
<evidence type="ECO:0000256" key="1">
    <source>
        <dbReference type="ARBA" id="ARBA00006432"/>
    </source>
</evidence>
<dbReference type="InterPro" id="IPR020845">
    <property type="entry name" value="AMP-binding_CS"/>
</dbReference>
<keyword evidence="3" id="KW-1133">Transmembrane helix</keyword>
<dbReference type="Pfam" id="PF00501">
    <property type="entry name" value="AMP-binding"/>
    <property type="match status" value="1"/>
</dbReference>
<feature type="transmembrane region" description="Helical" evidence="3">
    <location>
        <begin position="97"/>
        <end position="120"/>
    </location>
</feature>
<accession>A0A9P5UBK2</accession>
<comment type="similarity">
    <text evidence="1">Belongs to the ATP-dependent AMP-binding enzyme family.</text>
</comment>
<evidence type="ECO:0000256" key="2">
    <source>
        <dbReference type="ARBA" id="ARBA00022598"/>
    </source>
</evidence>
<dbReference type="Gene3D" id="3.30.300.30">
    <property type="match status" value="1"/>
</dbReference>
<proteinExistence type="inferred from homology"/>